<accession>A0A7Y9ZAT4</accession>
<feature type="region of interest" description="Disordered" evidence="1">
    <location>
        <begin position="38"/>
        <end position="60"/>
    </location>
</feature>
<evidence type="ECO:0000256" key="1">
    <source>
        <dbReference type="SAM" id="MobiDB-lite"/>
    </source>
</evidence>
<organism evidence="2 3">
    <name type="scientific">Demequina lutea</name>
    <dbReference type="NCBI Taxonomy" id="431489"/>
    <lineage>
        <taxon>Bacteria</taxon>
        <taxon>Bacillati</taxon>
        <taxon>Actinomycetota</taxon>
        <taxon>Actinomycetes</taxon>
        <taxon>Micrococcales</taxon>
        <taxon>Demequinaceae</taxon>
        <taxon>Demequina</taxon>
    </lineage>
</organism>
<sequence length="110" mass="12213">MAHEGVLSEPLSDEEQVVLRALARDLVRLPQDLVVAPGPEHGLPRSEDFNVMPPSDTPQRRMRIGDLAEASVRRRVFDHLDGVDLRMAAAGPSRICETDTAPHNPEWKLS</sequence>
<keyword evidence="3" id="KW-1185">Reference proteome</keyword>
<evidence type="ECO:0000313" key="3">
    <source>
        <dbReference type="Proteomes" id="UP000547973"/>
    </source>
</evidence>
<dbReference type="EMBL" id="JACBZO010000001">
    <property type="protein sequence ID" value="NYI41964.1"/>
    <property type="molecule type" value="Genomic_DNA"/>
</dbReference>
<dbReference type="RefSeq" id="WP_062076026.1">
    <property type="nucleotide sequence ID" value="NZ_BBRC01000015.1"/>
</dbReference>
<protein>
    <submittedName>
        <fullName evidence="2">Uncharacterized protein</fullName>
    </submittedName>
</protein>
<gene>
    <name evidence="2" type="ORF">BKA03_002083</name>
</gene>
<proteinExistence type="predicted"/>
<evidence type="ECO:0000313" key="2">
    <source>
        <dbReference type="EMBL" id="NYI41964.1"/>
    </source>
</evidence>
<name>A0A7Y9ZAT4_9MICO</name>
<dbReference type="OrthoDB" id="3178168at2"/>
<dbReference type="Proteomes" id="UP000547973">
    <property type="component" value="Unassembled WGS sequence"/>
</dbReference>
<dbReference type="AlphaFoldDB" id="A0A7Y9ZAT4"/>
<comment type="caution">
    <text evidence="2">The sequence shown here is derived from an EMBL/GenBank/DDBJ whole genome shotgun (WGS) entry which is preliminary data.</text>
</comment>
<reference evidence="2 3" key="1">
    <citation type="submission" date="2020-07" db="EMBL/GenBank/DDBJ databases">
        <title>Sequencing the genomes of 1000 actinobacteria strains.</title>
        <authorList>
            <person name="Klenk H.-P."/>
        </authorList>
    </citation>
    <scope>NUCLEOTIDE SEQUENCE [LARGE SCALE GENOMIC DNA]</scope>
    <source>
        <strain evidence="2 3">DSM 19970</strain>
    </source>
</reference>